<dbReference type="SUPFAM" id="SSF56349">
    <property type="entry name" value="DNA breaking-rejoining enzymes"/>
    <property type="match status" value="1"/>
</dbReference>
<comment type="similarity">
    <text evidence="1">Belongs to the 'phage' integrase family.</text>
</comment>
<dbReference type="PANTHER" id="PTHR30629">
    <property type="entry name" value="PROPHAGE INTEGRASE"/>
    <property type="match status" value="1"/>
</dbReference>
<dbReference type="InterPro" id="IPR050808">
    <property type="entry name" value="Phage_Integrase"/>
</dbReference>
<gene>
    <name evidence="6" type="ORF">IPMB12_00235</name>
</gene>
<dbReference type="Proteomes" id="UP000501168">
    <property type="component" value="Chromosome"/>
</dbReference>
<keyword evidence="2" id="KW-0229">DNA integration</keyword>
<dbReference type="GO" id="GO:0015074">
    <property type="term" value="P:DNA integration"/>
    <property type="evidence" value="ECO:0007669"/>
    <property type="project" value="UniProtKB-KW"/>
</dbReference>
<keyword evidence="7" id="KW-1185">Reference proteome</keyword>
<keyword evidence="4" id="KW-0233">DNA recombination</keyword>
<evidence type="ECO:0000256" key="2">
    <source>
        <dbReference type="ARBA" id="ARBA00022908"/>
    </source>
</evidence>
<dbReference type="Gene3D" id="1.10.150.130">
    <property type="match status" value="1"/>
</dbReference>
<dbReference type="GO" id="GO:0003677">
    <property type="term" value="F:DNA binding"/>
    <property type="evidence" value="ECO:0007669"/>
    <property type="project" value="UniProtKB-KW"/>
</dbReference>
<dbReference type="Pfam" id="PF13356">
    <property type="entry name" value="Arm-DNA-bind_3"/>
    <property type="match status" value="1"/>
</dbReference>
<evidence type="ECO:0000256" key="1">
    <source>
        <dbReference type="ARBA" id="ARBA00008857"/>
    </source>
</evidence>
<name>A0A6G9I946_9GAMM</name>
<dbReference type="AlphaFoldDB" id="A0A6G9I946"/>
<dbReference type="Pfam" id="PF00589">
    <property type="entry name" value="Phage_integrase"/>
    <property type="match status" value="1"/>
</dbReference>
<dbReference type="InterPro" id="IPR002104">
    <property type="entry name" value="Integrase_catalytic"/>
</dbReference>
<dbReference type="Gene3D" id="3.30.160.390">
    <property type="entry name" value="Integrase, DNA-binding domain"/>
    <property type="match status" value="1"/>
</dbReference>
<dbReference type="InterPro" id="IPR013762">
    <property type="entry name" value="Integrase-like_cat_sf"/>
</dbReference>
<reference evidence="6 7" key="1">
    <citation type="submission" date="2020-03" db="EMBL/GenBank/DDBJ databases">
        <title>Complete genome sequence of Orbus sp. IPMB12 (BCRC 80908).</title>
        <authorList>
            <person name="Lo W.-S."/>
            <person name="Chang T.-H."/>
            <person name="Kuo C.-H."/>
        </authorList>
    </citation>
    <scope>NUCLEOTIDE SEQUENCE [LARGE SCALE GENOMIC DNA]</scope>
    <source>
        <strain evidence="6 7">IPMB12</strain>
    </source>
</reference>
<keyword evidence="3 6" id="KW-0238">DNA-binding</keyword>
<organism evidence="6 7">
    <name type="scientific">Zophobihabitans entericus</name>
    <dbReference type="NCBI Taxonomy" id="1635327"/>
    <lineage>
        <taxon>Bacteria</taxon>
        <taxon>Pseudomonadati</taxon>
        <taxon>Pseudomonadota</taxon>
        <taxon>Gammaproteobacteria</taxon>
        <taxon>Orbales</taxon>
        <taxon>Orbaceae</taxon>
        <taxon>Zophobihabitans</taxon>
    </lineage>
</organism>
<accession>A0A6G9I946</accession>
<dbReference type="InterPro" id="IPR038488">
    <property type="entry name" value="Integrase_DNA-bd_sf"/>
</dbReference>
<dbReference type="InParanoid" id="A0A6G9I946"/>
<dbReference type="Pfam" id="PF22022">
    <property type="entry name" value="Phage_int_M"/>
    <property type="match status" value="1"/>
</dbReference>
<dbReference type="Gene3D" id="1.10.443.10">
    <property type="entry name" value="Intergrase catalytic core"/>
    <property type="match status" value="1"/>
</dbReference>
<dbReference type="EMBL" id="CP050253">
    <property type="protein sequence ID" value="QIQ20244.1"/>
    <property type="molecule type" value="Genomic_DNA"/>
</dbReference>
<feature type="domain" description="Tyr recombinase" evidence="5">
    <location>
        <begin position="202"/>
        <end position="397"/>
    </location>
</feature>
<dbReference type="InterPro" id="IPR010998">
    <property type="entry name" value="Integrase_recombinase_N"/>
</dbReference>
<dbReference type="FunCoup" id="A0A6G9I946">
    <property type="interactions" value="42"/>
</dbReference>
<evidence type="ECO:0000256" key="4">
    <source>
        <dbReference type="ARBA" id="ARBA00023172"/>
    </source>
</evidence>
<dbReference type="InterPro" id="IPR025166">
    <property type="entry name" value="Integrase_DNA_bind_dom"/>
</dbReference>
<dbReference type="GO" id="GO:0006310">
    <property type="term" value="P:DNA recombination"/>
    <property type="evidence" value="ECO:0007669"/>
    <property type="project" value="UniProtKB-KW"/>
</dbReference>
<sequence>MALTDVAIRNAKPRSKPYKLSDGFGLHIIINPSGSKLWYQKYRFDGKEKRLAYGAYPTVSLSAARKLCEEAKTLLSQSIDPGAEKQKEKVARQVGKRFEETARSWWIYQGKLSGWSESYSHSIVRAIETYLFPVLKNRLVVSLKTQDLLLALKAVERKGYLDTVIRLKYCLTSIMRYALQNGIIEYNPALDLQGAVQSPKKKHYPALPLERLPELFERIDLYSQGRARQLTLLALKLNIYLFVRSSELRLARWNEIDLERAMWIIPDNREPLEGVRYSYRGAKMSEYLVPLSTQAVSLFREVQEMTGENELIFPCLGRPHRPLSENTINQALRRLGYDTQTEICGHGLRTIACGALNESGQWSTDAIERQMSHQERNSVRAAYIHKAQFIDERKRMMQWWADYLDANKVGFVAPYEFE</sequence>
<dbReference type="RefSeq" id="WP_166913801.1">
    <property type="nucleotide sequence ID" value="NZ_CP050253.1"/>
</dbReference>
<dbReference type="PROSITE" id="PS51898">
    <property type="entry name" value="TYR_RECOMBINASE"/>
    <property type="match status" value="1"/>
</dbReference>
<protein>
    <submittedName>
        <fullName evidence="6">Integrase arm-type DNA-binding domain-containing protein</fullName>
    </submittedName>
</protein>
<evidence type="ECO:0000313" key="6">
    <source>
        <dbReference type="EMBL" id="QIQ20244.1"/>
    </source>
</evidence>
<dbReference type="InterPro" id="IPR011010">
    <property type="entry name" value="DNA_brk_join_enz"/>
</dbReference>
<dbReference type="InterPro" id="IPR053876">
    <property type="entry name" value="Phage_int_M"/>
</dbReference>
<dbReference type="CDD" id="cd00801">
    <property type="entry name" value="INT_P4_C"/>
    <property type="match status" value="1"/>
</dbReference>
<evidence type="ECO:0000313" key="7">
    <source>
        <dbReference type="Proteomes" id="UP000501168"/>
    </source>
</evidence>
<dbReference type="PANTHER" id="PTHR30629:SF9">
    <property type="entry name" value="PROTEIN INTB-RELATED"/>
    <property type="match status" value="1"/>
</dbReference>
<proteinExistence type="inferred from homology"/>
<evidence type="ECO:0000259" key="5">
    <source>
        <dbReference type="PROSITE" id="PS51898"/>
    </source>
</evidence>
<dbReference type="KEGG" id="orb:IPMB12_00235"/>
<evidence type="ECO:0000256" key="3">
    <source>
        <dbReference type="ARBA" id="ARBA00023125"/>
    </source>
</evidence>